<reference evidence="2" key="1">
    <citation type="submission" date="2014-09" db="EMBL/GenBank/DDBJ databases">
        <title>Draft genome sequence of an oleaginous Mucoromycotina fungus Mucor ambiguus NBRC6742.</title>
        <authorList>
            <person name="Takeda I."/>
            <person name="Yamane N."/>
            <person name="Morita T."/>
            <person name="Tamano K."/>
            <person name="Machida M."/>
            <person name="Baker S."/>
            <person name="Koike H."/>
        </authorList>
    </citation>
    <scope>NUCLEOTIDE SEQUENCE</scope>
    <source>
        <strain evidence="2">NBRC 6742</strain>
    </source>
</reference>
<protein>
    <submittedName>
        <fullName evidence="2">Uncharacterized protein</fullName>
    </submittedName>
</protein>
<dbReference type="EMBL" id="DF836309">
    <property type="protein sequence ID" value="GAN02304.1"/>
    <property type="molecule type" value="Genomic_DNA"/>
</dbReference>
<feature type="region of interest" description="Disordered" evidence="1">
    <location>
        <begin position="228"/>
        <end position="313"/>
    </location>
</feature>
<feature type="region of interest" description="Disordered" evidence="1">
    <location>
        <begin position="183"/>
        <end position="216"/>
    </location>
</feature>
<feature type="compositionally biased region" description="Low complexity" evidence="1">
    <location>
        <begin position="238"/>
        <end position="253"/>
    </location>
</feature>
<feature type="region of interest" description="Disordered" evidence="1">
    <location>
        <begin position="696"/>
        <end position="726"/>
    </location>
</feature>
<feature type="compositionally biased region" description="Polar residues" evidence="1">
    <location>
        <begin position="228"/>
        <end position="237"/>
    </location>
</feature>
<feature type="compositionally biased region" description="Polar residues" evidence="1">
    <location>
        <begin position="131"/>
        <end position="143"/>
    </location>
</feature>
<proteinExistence type="predicted"/>
<evidence type="ECO:0000313" key="3">
    <source>
        <dbReference type="Proteomes" id="UP000053815"/>
    </source>
</evidence>
<dbReference type="OrthoDB" id="2363016at2759"/>
<keyword evidence="3" id="KW-1185">Reference proteome</keyword>
<feature type="compositionally biased region" description="Low complexity" evidence="1">
    <location>
        <begin position="262"/>
        <end position="284"/>
    </location>
</feature>
<feature type="region of interest" description="Disordered" evidence="1">
    <location>
        <begin position="518"/>
        <end position="547"/>
    </location>
</feature>
<feature type="compositionally biased region" description="Low complexity" evidence="1">
    <location>
        <begin position="522"/>
        <end position="541"/>
    </location>
</feature>
<dbReference type="Proteomes" id="UP000053815">
    <property type="component" value="Unassembled WGS sequence"/>
</dbReference>
<feature type="compositionally biased region" description="Low complexity" evidence="1">
    <location>
        <begin position="713"/>
        <end position="726"/>
    </location>
</feature>
<evidence type="ECO:0000313" key="2">
    <source>
        <dbReference type="EMBL" id="GAN02304.1"/>
    </source>
</evidence>
<feature type="compositionally biased region" description="Low complexity" evidence="1">
    <location>
        <begin position="156"/>
        <end position="167"/>
    </location>
</feature>
<feature type="region of interest" description="Disordered" evidence="1">
    <location>
        <begin position="363"/>
        <end position="391"/>
    </location>
</feature>
<feature type="compositionally biased region" description="Low complexity" evidence="1">
    <location>
        <begin position="189"/>
        <end position="201"/>
    </location>
</feature>
<dbReference type="AlphaFoldDB" id="A0A0C9M6F5"/>
<name>A0A0C9M6F5_9FUNG</name>
<accession>A0A0C9M6F5</accession>
<feature type="compositionally biased region" description="Polar residues" evidence="1">
    <location>
        <begin position="202"/>
        <end position="214"/>
    </location>
</feature>
<organism evidence="2">
    <name type="scientific">Mucor ambiguus</name>
    <dbReference type="NCBI Taxonomy" id="91626"/>
    <lineage>
        <taxon>Eukaryota</taxon>
        <taxon>Fungi</taxon>
        <taxon>Fungi incertae sedis</taxon>
        <taxon>Mucoromycota</taxon>
        <taxon>Mucoromycotina</taxon>
        <taxon>Mucoromycetes</taxon>
        <taxon>Mucorales</taxon>
        <taxon>Mucorineae</taxon>
        <taxon>Mucoraceae</taxon>
        <taxon>Mucor</taxon>
    </lineage>
</organism>
<feature type="region of interest" description="Disordered" evidence="1">
    <location>
        <begin position="111"/>
        <end position="167"/>
    </location>
</feature>
<feature type="compositionally biased region" description="Polar residues" evidence="1">
    <location>
        <begin position="297"/>
        <end position="313"/>
    </location>
</feature>
<sequence>MNGIDPPNSQQIATNSSCLLAPEIQPFEPQAEDILTDEDLLDLFRIVKQVLRKNPDSEKLAKLLFCMSYALGDHIKFSKPCHEDRIVFRDNQSAVHSVRLPSTSSCCVNTSSSSHHNHHHRASTSTATFSLNHPLNDSASSMTRPDKDSVQKWIDSSSVTSTASPSPISPLIRLPSVSYLTNNQPITSATPTTTAPTNTTNLSEISNDNTSTDAYSVRPYTNFRPLYSTSASPGANHTSSPTITSSTAAVTAAMHSPSANRHSPSIPSPSASHHVSQHHQQSAVEVSDLSMSHHDASSNGTSERYHQSTSNTIQHPASTEVVMEPQQRGFYYQDGRIAREPVLLQRYAEQGILTQASLMRKRKRQSADANSPYEVSNLPVPTKKPKIPHRHGEFEQRRDDIINRMRSITMADLEQKAQRLPNQFTLAIDESVTLAENNLSATVSNGSMSQEQLVELLEPALRILTNHSNMKPHLDNGMNQNGIYYNSDYFRLYLAFEQFQRTFAILFPNEVMKVPETAGAGNADSDNTSSTTTTAAAAAAAAERDKDRERNANMKAYRVWIEPLLTETNWAAFRRNIVVGERMMQLTKLVGQGVLLMTKELSGSKLHLTFTNSEWDEFINGLQSGRWDQTIEWENGQKKQFGNTKSLLVSELQLKFATHFWFYPDGSMVSSKERRLVIHASTVTNNNTNNTLLLHRNSMGDPSSLMHTHHQQHQQQQQQQHLHTHH</sequence>
<dbReference type="STRING" id="91626.A0A0C9M6F5"/>
<evidence type="ECO:0000256" key="1">
    <source>
        <dbReference type="SAM" id="MobiDB-lite"/>
    </source>
</evidence>
<gene>
    <name evidence="2" type="ORF">MAM1_0020d01747</name>
</gene>